<dbReference type="InterPro" id="IPR007219">
    <property type="entry name" value="XnlR_reg_dom"/>
</dbReference>
<keyword evidence="4" id="KW-0238">DNA-binding</keyword>
<evidence type="ECO:0000256" key="3">
    <source>
        <dbReference type="ARBA" id="ARBA00023015"/>
    </source>
</evidence>
<dbReference type="InterPro" id="IPR051089">
    <property type="entry name" value="prtT"/>
</dbReference>
<keyword evidence="2" id="KW-0479">Metal-binding</keyword>
<dbReference type="InterPro" id="IPR001138">
    <property type="entry name" value="Zn2Cys6_DnaBD"/>
</dbReference>
<feature type="region of interest" description="Disordered" evidence="7">
    <location>
        <begin position="99"/>
        <end position="120"/>
    </location>
</feature>
<sequence length="712" mass="79105">MKRQRESNSSVASSSRSVKRAKSVQACTNCKKHKTRCEILDGLDQKVIRCHRCKVLEVDCSYQDMDRSIFDSHLPAKEPESHIGTKESRQEKELEIHAGYTGKPTPANAPGSSNASLPTDMYPNRPHQIWDFIHDPQESLDWSAPLQAMGELMKQTLGSSGAPHHPTPTVFNDSLNNILSSDQILQLTSIFERNYSPWLNYNPIREAHSPLLDLVQCTIASRHLDGATRSLVAPRLQALTADSVAKMIFQPRRSETLEAIQCLLILSLWAPVCGVEEDDRDGRLLVASAVSMAHNMRLNEAPQEATRLRKRRAEGDPVSDQDLLDAMNKTRLWIFLTNVESLICLGSGRNPLSKRTATYLTLFPLSSNLPADSASGRDLRLRLLAELFDIVEAGCAIRLQSLSEADVNSWYEGFSHVLTNLGRVTRIILPLSVVSDFDEFYFQSLNIFVRTCRALVLYQASSSVRQYYFRSGTDDPFWFKHIRPHGINILIQWGKETMSVAESILVVFLELDVQLLGTAPDYTFNMIAFAATYIIGCRVLVIRSFGIDIPGSGDKLITKSIEKLNACAYSPDSAPRKTAILISSMQARWESNLASFHQNQRKQGSSPSNNPFALMGVIPADRSVHSSSPASDVSQLSSMYTPPSISPANISPVPQPSHEIPFLPMFGQENVETAGGGNSNRFDFGLFADVAFWNDLFGDSTVYPNTSYVGVQ</sequence>
<gene>
    <name evidence="9" type="ORF">GYMLUDRAFT_49479</name>
</gene>
<protein>
    <recommendedName>
        <fullName evidence="8">Zn(2)-C6 fungal-type domain-containing protein</fullName>
    </recommendedName>
</protein>
<evidence type="ECO:0000256" key="7">
    <source>
        <dbReference type="SAM" id="MobiDB-lite"/>
    </source>
</evidence>
<dbReference type="GO" id="GO:0005634">
    <property type="term" value="C:nucleus"/>
    <property type="evidence" value="ECO:0007669"/>
    <property type="project" value="UniProtKB-SubCell"/>
</dbReference>
<dbReference type="AlphaFoldDB" id="A0A0D0BF59"/>
<dbReference type="CDD" id="cd12148">
    <property type="entry name" value="fungal_TF_MHR"/>
    <property type="match status" value="1"/>
</dbReference>
<dbReference type="GO" id="GO:0000976">
    <property type="term" value="F:transcription cis-regulatory region binding"/>
    <property type="evidence" value="ECO:0007669"/>
    <property type="project" value="TreeGrafter"/>
</dbReference>
<dbReference type="SUPFAM" id="SSF57701">
    <property type="entry name" value="Zn2/Cys6 DNA-binding domain"/>
    <property type="match status" value="1"/>
</dbReference>
<dbReference type="PANTHER" id="PTHR31845">
    <property type="entry name" value="FINGER DOMAIN PROTEIN, PUTATIVE-RELATED"/>
    <property type="match status" value="1"/>
</dbReference>
<dbReference type="PROSITE" id="PS00463">
    <property type="entry name" value="ZN2_CY6_FUNGAL_1"/>
    <property type="match status" value="1"/>
</dbReference>
<comment type="subcellular location">
    <subcellularLocation>
        <location evidence="1">Nucleus</location>
    </subcellularLocation>
</comment>
<dbReference type="OrthoDB" id="2595934at2759"/>
<evidence type="ECO:0000313" key="10">
    <source>
        <dbReference type="Proteomes" id="UP000053593"/>
    </source>
</evidence>
<evidence type="ECO:0000256" key="5">
    <source>
        <dbReference type="ARBA" id="ARBA00023163"/>
    </source>
</evidence>
<evidence type="ECO:0000256" key="1">
    <source>
        <dbReference type="ARBA" id="ARBA00004123"/>
    </source>
</evidence>
<dbReference type="HOGENOM" id="CLU_026728_0_0_1"/>
<evidence type="ECO:0000256" key="4">
    <source>
        <dbReference type="ARBA" id="ARBA00023125"/>
    </source>
</evidence>
<dbReference type="Proteomes" id="UP000053593">
    <property type="component" value="Unassembled WGS sequence"/>
</dbReference>
<keyword evidence="3" id="KW-0805">Transcription regulation</keyword>
<proteinExistence type="predicted"/>
<keyword evidence="10" id="KW-1185">Reference proteome</keyword>
<dbReference type="InterPro" id="IPR036864">
    <property type="entry name" value="Zn2-C6_fun-type_DNA-bd_sf"/>
</dbReference>
<keyword evidence="6" id="KW-0539">Nucleus</keyword>
<dbReference type="CDD" id="cd00067">
    <property type="entry name" value="GAL4"/>
    <property type="match status" value="1"/>
</dbReference>
<evidence type="ECO:0000256" key="6">
    <source>
        <dbReference type="ARBA" id="ARBA00023242"/>
    </source>
</evidence>
<evidence type="ECO:0000259" key="8">
    <source>
        <dbReference type="PROSITE" id="PS50048"/>
    </source>
</evidence>
<accession>A0A0D0BF59</accession>
<dbReference type="Gene3D" id="4.10.240.10">
    <property type="entry name" value="Zn(2)-C6 fungal-type DNA-binding domain"/>
    <property type="match status" value="1"/>
</dbReference>
<dbReference type="GO" id="GO:0008270">
    <property type="term" value="F:zinc ion binding"/>
    <property type="evidence" value="ECO:0007669"/>
    <property type="project" value="InterPro"/>
</dbReference>
<feature type="domain" description="Zn(2)-C6 fungal-type" evidence="8">
    <location>
        <begin position="26"/>
        <end position="62"/>
    </location>
</feature>
<dbReference type="EMBL" id="KN834831">
    <property type="protein sequence ID" value="KIK53301.1"/>
    <property type="molecule type" value="Genomic_DNA"/>
</dbReference>
<dbReference type="Pfam" id="PF04082">
    <property type="entry name" value="Fungal_trans"/>
    <property type="match status" value="1"/>
</dbReference>
<organism evidence="9 10">
    <name type="scientific">Collybiopsis luxurians FD-317 M1</name>
    <dbReference type="NCBI Taxonomy" id="944289"/>
    <lineage>
        <taxon>Eukaryota</taxon>
        <taxon>Fungi</taxon>
        <taxon>Dikarya</taxon>
        <taxon>Basidiomycota</taxon>
        <taxon>Agaricomycotina</taxon>
        <taxon>Agaricomycetes</taxon>
        <taxon>Agaricomycetidae</taxon>
        <taxon>Agaricales</taxon>
        <taxon>Marasmiineae</taxon>
        <taxon>Omphalotaceae</taxon>
        <taxon>Collybiopsis</taxon>
        <taxon>Collybiopsis luxurians</taxon>
    </lineage>
</organism>
<reference evidence="9 10" key="1">
    <citation type="submission" date="2014-04" db="EMBL/GenBank/DDBJ databases">
        <title>Evolutionary Origins and Diversification of the Mycorrhizal Mutualists.</title>
        <authorList>
            <consortium name="DOE Joint Genome Institute"/>
            <consortium name="Mycorrhizal Genomics Consortium"/>
            <person name="Kohler A."/>
            <person name="Kuo A."/>
            <person name="Nagy L.G."/>
            <person name="Floudas D."/>
            <person name="Copeland A."/>
            <person name="Barry K.W."/>
            <person name="Cichocki N."/>
            <person name="Veneault-Fourrey C."/>
            <person name="LaButti K."/>
            <person name="Lindquist E.A."/>
            <person name="Lipzen A."/>
            <person name="Lundell T."/>
            <person name="Morin E."/>
            <person name="Murat C."/>
            <person name="Riley R."/>
            <person name="Ohm R."/>
            <person name="Sun H."/>
            <person name="Tunlid A."/>
            <person name="Henrissat B."/>
            <person name="Grigoriev I.V."/>
            <person name="Hibbett D.S."/>
            <person name="Martin F."/>
        </authorList>
    </citation>
    <scope>NUCLEOTIDE SEQUENCE [LARGE SCALE GENOMIC DNA]</scope>
    <source>
        <strain evidence="9 10">FD-317 M1</strain>
    </source>
</reference>
<evidence type="ECO:0000256" key="2">
    <source>
        <dbReference type="ARBA" id="ARBA00022723"/>
    </source>
</evidence>
<keyword evidence="5" id="KW-0804">Transcription</keyword>
<dbReference type="GO" id="GO:0000981">
    <property type="term" value="F:DNA-binding transcription factor activity, RNA polymerase II-specific"/>
    <property type="evidence" value="ECO:0007669"/>
    <property type="project" value="InterPro"/>
</dbReference>
<dbReference type="GO" id="GO:0006351">
    <property type="term" value="P:DNA-templated transcription"/>
    <property type="evidence" value="ECO:0007669"/>
    <property type="project" value="InterPro"/>
</dbReference>
<dbReference type="PROSITE" id="PS50048">
    <property type="entry name" value="ZN2_CY6_FUNGAL_2"/>
    <property type="match status" value="1"/>
</dbReference>
<name>A0A0D0BF59_9AGAR</name>
<dbReference type="PANTHER" id="PTHR31845:SF17">
    <property type="entry name" value="ZN(II)2CYS6 TRANSCRIPTION FACTOR (EUROFUNG)"/>
    <property type="match status" value="1"/>
</dbReference>
<evidence type="ECO:0000313" key="9">
    <source>
        <dbReference type="EMBL" id="KIK53301.1"/>
    </source>
</evidence>